<sequence length="252" mass="27389">MVLRILKSKKSQRIKRAQLRRDGLLPAWVEPPRPPPARERIPDEQLPAGALAPSLQPFLEIARRHITVEELVEATRPRYYGDIRYAPPGIPVGYPAPVPVPAPQPVPVPVPAPQPVPVPVPAPQPAPVPVPAPQPVPVPVPAPQLVPVPVPAPASEPGPAPQDPAAIAAGPTKPLVCRPVEEEDELQLCWISSCDSSEEDDTSTEEDQSGYNQSVGRAAYLRADQTRQLRGNFTGRQGPSWTRRNTRGREQR</sequence>
<dbReference type="EMBL" id="JAOYFB010000040">
    <property type="protein sequence ID" value="KAK4037126.1"/>
    <property type="molecule type" value="Genomic_DNA"/>
</dbReference>
<evidence type="ECO:0000313" key="2">
    <source>
        <dbReference type="EMBL" id="KAK4037126.1"/>
    </source>
</evidence>
<organism evidence="2 3">
    <name type="scientific">Daphnia magna</name>
    <dbReference type="NCBI Taxonomy" id="35525"/>
    <lineage>
        <taxon>Eukaryota</taxon>
        <taxon>Metazoa</taxon>
        <taxon>Ecdysozoa</taxon>
        <taxon>Arthropoda</taxon>
        <taxon>Crustacea</taxon>
        <taxon>Branchiopoda</taxon>
        <taxon>Diplostraca</taxon>
        <taxon>Cladocera</taxon>
        <taxon>Anomopoda</taxon>
        <taxon>Daphniidae</taxon>
        <taxon>Daphnia</taxon>
    </lineage>
</organism>
<protein>
    <submittedName>
        <fullName evidence="2">Uncharacterized protein</fullName>
    </submittedName>
</protein>
<feature type="region of interest" description="Disordered" evidence="1">
    <location>
        <begin position="148"/>
        <end position="170"/>
    </location>
</feature>
<proteinExistence type="predicted"/>
<feature type="compositionally biased region" description="Acidic residues" evidence="1">
    <location>
        <begin position="196"/>
        <end position="208"/>
    </location>
</feature>
<name>A0ABR0B613_9CRUS</name>
<keyword evidence="3" id="KW-1185">Reference proteome</keyword>
<feature type="compositionally biased region" description="Pro residues" evidence="1">
    <location>
        <begin position="148"/>
        <end position="162"/>
    </location>
</feature>
<comment type="caution">
    <text evidence="2">The sequence shown here is derived from an EMBL/GenBank/DDBJ whole genome shotgun (WGS) entry which is preliminary data.</text>
</comment>
<evidence type="ECO:0000313" key="3">
    <source>
        <dbReference type="Proteomes" id="UP001234178"/>
    </source>
</evidence>
<reference evidence="2 3" key="1">
    <citation type="journal article" date="2023" name="Nucleic Acids Res.">
        <title>The hologenome of Daphnia magna reveals possible DNA methylation and microbiome-mediated evolution of the host genome.</title>
        <authorList>
            <person name="Chaturvedi A."/>
            <person name="Li X."/>
            <person name="Dhandapani V."/>
            <person name="Marshall H."/>
            <person name="Kissane S."/>
            <person name="Cuenca-Cambronero M."/>
            <person name="Asole G."/>
            <person name="Calvet F."/>
            <person name="Ruiz-Romero M."/>
            <person name="Marangio P."/>
            <person name="Guigo R."/>
            <person name="Rago D."/>
            <person name="Mirbahai L."/>
            <person name="Eastwood N."/>
            <person name="Colbourne J.K."/>
            <person name="Zhou J."/>
            <person name="Mallon E."/>
            <person name="Orsini L."/>
        </authorList>
    </citation>
    <scope>NUCLEOTIDE SEQUENCE [LARGE SCALE GENOMIC DNA]</scope>
    <source>
        <strain evidence="2">LRV0_1</strain>
    </source>
</reference>
<feature type="compositionally biased region" description="Polar residues" evidence="1">
    <location>
        <begin position="226"/>
        <end position="243"/>
    </location>
</feature>
<evidence type="ECO:0000256" key="1">
    <source>
        <dbReference type="SAM" id="MobiDB-lite"/>
    </source>
</evidence>
<gene>
    <name evidence="2" type="ORF">OUZ56_029166</name>
</gene>
<accession>A0ABR0B613</accession>
<dbReference type="Proteomes" id="UP001234178">
    <property type="component" value="Unassembled WGS sequence"/>
</dbReference>
<feature type="region of interest" description="Disordered" evidence="1">
    <location>
        <begin position="191"/>
        <end position="252"/>
    </location>
</feature>